<evidence type="ECO:0000313" key="1">
    <source>
        <dbReference type="EnsemblPlants" id="ONIVA10G05660.1"/>
    </source>
</evidence>
<dbReference type="Proteomes" id="UP000006591">
    <property type="component" value="Chromosome 10"/>
</dbReference>
<accession>A0A0E0IQQ4</accession>
<dbReference type="Gramene" id="ONIVA10G05660.1">
    <property type="protein sequence ID" value="ONIVA10G05660.1"/>
    <property type="gene ID" value="ONIVA10G05660"/>
</dbReference>
<name>A0A0E0IQQ4_ORYNI</name>
<keyword evidence="2" id="KW-1185">Reference proteome</keyword>
<sequence length="86" mass="9808">MRSCRGAWWRERIRGFASAAISSVEGADQELRLSCCLLRSSSNTVVWWCAKRQPSDRLTMAKSLAFELKRLFLGLALSALCFSFFR</sequence>
<reference evidence="1" key="1">
    <citation type="submission" date="2015-04" db="UniProtKB">
        <authorList>
            <consortium name="EnsemblPlants"/>
        </authorList>
    </citation>
    <scope>IDENTIFICATION</scope>
    <source>
        <strain evidence="1">SL10</strain>
    </source>
</reference>
<dbReference type="HOGENOM" id="CLU_193277_0_0_1"/>
<organism evidence="1">
    <name type="scientific">Oryza nivara</name>
    <name type="common">Indian wild rice</name>
    <name type="synonym">Oryza sativa f. spontanea</name>
    <dbReference type="NCBI Taxonomy" id="4536"/>
    <lineage>
        <taxon>Eukaryota</taxon>
        <taxon>Viridiplantae</taxon>
        <taxon>Streptophyta</taxon>
        <taxon>Embryophyta</taxon>
        <taxon>Tracheophyta</taxon>
        <taxon>Spermatophyta</taxon>
        <taxon>Magnoliopsida</taxon>
        <taxon>Liliopsida</taxon>
        <taxon>Poales</taxon>
        <taxon>Poaceae</taxon>
        <taxon>BOP clade</taxon>
        <taxon>Oryzoideae</taxon>
        <taxon>Oryzeae</taxon>
        <taxon>Oryzinae</taxon>
        <taxon>Oryza</taxon>
    </lineage>
</organism>
<proteinExistence type="predicted"/>
<dbReference type="OMA" id="CAKRQPS"/>
<dbReference type="AlphaFoldDB" id="A0A0E0IQQ4"/>
<protein>
    <submittedName>
        <fullName evidence="1">Uncharacterized protein</fullName>
    </submittedName>
</protein>
<evidence type="ECO:0000313" key="2">
    <source>
        <dbReference type="Proteomes" id="UP000006591"/>
    </source>
</evidence>
<reference evidence="1" key="2">
    <citation type="submission" date="2018-04" db="EMBL/GenBank/DDBJ databases">
        <title>OnivRS2 (Oryza nivara Reference Sequence Version 2).</title>
        <authorList>
            <person name="Zhang J."/>
            <person name="Kudrna D."/>
            <person name="Lee S."/>
            <person name="Talag J."/>
            <person name="Rajasekar S."/>
            <person name="Welchert J."/>
            <person name="Hsing Y.-I."/>
            <person name="Wing R.A."/>
        </authorList>
    </citation>
    <scope>NUCLEOTIDE SEQUENCE [LARGE SCALE GENOMIC DNA]</scope>
</reference>
<dbReference type="EnsemblPlants" id="ONIVA10G05660.1">
    <property type="protein sequence ID" value="ONIVA10G05660.1"/>
    <property type="gene ID" value="ONIVA10G05660"/>
</dbReference>